<dbReference type="AlphaFoldDB" id="A0A8J6NTF6"/>
<dbReference type="InterPro" id="IPR058625">
    <property type="entry name" value="MdtA-like_BSH"/>
</dbReference>
<dbReference type="InterPro" id="IPR058792">
    <property type="entry name" value="Beta-barrel_RND_2"/>
</dbReference>
<dbReference type="EMBL" id="JACNIG010000309">
    <property type="protein sequence ID" value="MBC8433561.1"/>
    <property type="molecule type" value="Genomic_DNA"/>
</dbReference>
<sequence>MTVTATELEGISAPSADIMLSFVLDGRVAEILVKEGDIVKKNQVLARLDDHTERIQLTQLKAQAGDTTQVKAAEANLFQKRADLKKVERAQSKGAATDWELQHTSLAVRIAELSLQASKFEHEQYQRRYRQAQSQLKRMQMVSPIEGRVEKTDIESGEAAKSLVAVIQVVKIDPLWIDVPVPLEQVRQLTPGNITRVSFPGTDAVEPAEGIIIHVSAVADAASDTLRVRVEVPNPDGRPAGERVFVRFMPAKALVNSKN</sequence>
<dbReference type="Gene3D" id="1.10.287.470">
    <property type="entry name" value="Helix hairpin bin"/>
    <property type="match status" value="1"/>
</dbReference>
<dbReference type="Proteomes" id="UP000605201">
    <property type="component" value="Unassembled WGS sequence"/>
</dbReference>
<dbReference type="Gene3D" id="2.40.30.170">
    <property type="match status" value="1"/>
</dbReference>
<dbReference type="GO" id="GO:1990281">
    <property type="term" value="C:efflux pump complex"/>
    <property type="evidence" value="ECO:0007669"/>
    <property type="project" value="TreeGrafter"/>
</dbReference>
<feature type="coiled-coil region" evidence="2">
    <location>
        <begin position="115"/>
        <end position="142"/>
    </location>
</feature>
<dbReference type="Pfam" id="PF25917">
    <property type="entry name" value="BSH_RND"/>
    <property type="match status" value="1"/>
</dbReference>
<evidence type="ECO:0000256" key="2">
    <source>
        <dbReference type="SAM" id="Coils"/>
    </source>
</evidence>
<proteinExistence type="inferred from homology"/>
<dbReference type="Gene3D" id="2.40.50.100">
    <property type="match status" value="1"/>
</dbReference>
<evidence type="ECO:0000259" key="4">
    <source>
        <dbReference type="Pfam" id="PF25954"/>
    </source>
</evidence>
<dbReference type="InterPro" id="IPR006143">
    <property type="entry name" value="RND_pump_MFP"/>
</dbReference>
<accession>A0A8J6NTF6</accession>
<feature type="domain" description="Multidrug resistance protein MdtA-like barrel-sandwich hybrid" evidence="3">
    <location>
        <begin position="25"/>
        <end position="162"/>
    </location>
</feature>
<dbReference type="SUPFAM" id="SSF111369">
    <property type="entry name" value="HlyD-like secretion proteins"/>
    <property type="match status" value="1"/>
</dbReference>
<evidence type="ECO:0000259" key="3">
    <source>
        <dbReference type="Pfam" id="PF25917"/>
    </source>
</evidence>
<gene>
    <name evidence="5" type="ORF">H8D96_16765</name>
</gene>
<dbReference type="NCBIfam" id="TIGR01730">
    <property type="entry name" value="RND_mfp"/>
    <property type="match status" value="1"/>
</dbReference>
<comment type="similarity">
    <text evidence="1">Belongs to the membrane fusion protein (MFP) (TC 8.A.1) family.</text>
</comment>
<protein>
    <submittedName>
        <fullName evidence="5">Efflux RND transporter periplasmic adaptor subunit</fullName>
    </submittedName>
</protein>
<dbReference type="GO" id="GO:0015562">
    <property type="term" value="F:efflux transmembrane transporter activity"/>
    <property type="evidence" value="ECO:0007669"/>
    <property type="project" value="TreeGrafter"/>
</dbReference>
<evidence type="ECO:0000313" key="5">
    <source>
        <dbReference type="EMBL" id="MBC8433561.1"/>
    </source>
</evidence>
<reference evidence="5 6" key="1">
    <citation type="submission" date="2020-08" db="EMBL/GenBank/DDBJ databases">
        <title>Bridging the membrane lipid divide: bacteria of the FCB group superphylum have the potential to synthesize archaeal ether lipids.</title>
        <authorList>
            <person name="Villanueva L."/>
            <person name="Von Meijenfeldt F.A.B."/>
            <person name="Westbye A.B."/>
            <person name="Yadav S."/>
            <person name="Hopmans E.C."/>
            <person name="Dutilh B.E."/>
            <person name="Sinninghe Damste J.S."/>
        </authorList>
    </citation>
    <scope>NUCLEOTIDE SEQUENCE [LARGE SCALE GENOMIC DNA]</scope>
    <source>
        <strain evidence="5">NIOZ-UU17</strain>
    </source>
</reference>
<organism evidence="5 6">
    <name type="scientific">Candidatus Desulfatibia vada</name>
    <dbReference type="NCBI Taxonomy" id="2841696"/>
    <lineage>
        <taxon>Bacteria</taxon>
        <taxon>Pseudomonadati</taxon>
        <taxon>Thermodesulfobacteriota</taxon>
        <taxon>Desulfobacteria</taxon>
        <taxon>Desulfobacterales</taxon>
        <taxon>Desulfobacterales incertae sedis</taxon>
        <taxon>Candidatus Desulfatibia</taxon>
    </lineage>
</organism>
<dbReference type="Pfam" id="PF25954">
    <property type="entry name" value="Beta-barrel_RND_2"/>
    <property type="match status" value="1"/>
</dbReference>
<keyword evidence="2" id="KW-0175">Coiled coil</keyword>
<dbReference type="PANTHER" id="PTHR30469">
    <property type="entry name" value="MULTIDRUG RESISTANCE PROTEIN MDTA"/>
    <property type="match status" value="1"/>
</dbReference>
<feature type="domain" description="CusB-like beta-barrel" evidence="4">
    <location>
        <begin position="174"/>
        <end position="238"/>
    </location>
</feature>
<evidence type="ECO:0000256" key="1">
    <source>
        <dbReference type="ARBA" id="ARBA00009477"/>
    </source>
</evidence>
<dbReference type="PANTHER" id="PTHR30469:SF15">
    <property type="entry name" value="HLYD FAMILY OF SECRETION PROTEINS"/>
    <property type="match status" value="1"/>
</dbReference>
<comment type="caution">
    <text evidence="5">The sequence shown here is derived from an EMBL/GenBank/DDBJ whole genome shotgun (WGS) entry which is preliminary data.</text>
</comment>
<name>A0A8J6NTF6_9BACT</name>
<evidence type="ECO:0000313" key="6">
    <source>
        <dbReference type="Proteomes" id="UP000605201"/>
    </source>
</evidence>